<evidence type="ECO:0000313" key="2">
    <source>
        <dbReference type="Proteomes" id="UP000326354"/>
    </source>
</evidence>
<organism evidence="1 2">
    <name type="scientific">Uabimicrobium amorphum</name>
    <dbReference type="NCBI Taxonomy" id="2596890"/>
    <lineage>
        <taxon>Bacteria</taxon>
        <taxon>Pseudomonadati</taxon>
        <taxon>Planctomycetota</taxon>
        <taxon>Candidatus Uabimicrobiia</taxon>
        <taxon>Candidatus Uabimicrobiales</taxon>
        <taxon>Candidatus Uabimicrobiaceae</taxon>
        <taxon>Candidatus Uabimicrobium</taxon>
    </lineage>
</organism>
<reference evidence="1 2" key="1">
    <citation type="submission" date="2019-08" db="EMBL/GenBank/DDBJ databases">
        <title>Complete genome sequence of Candidatus Uab amorphum.</title>
        <authorList>
            <person name="Shiratori T."/>
            <person name="Suzuki S."/>
            <person name="Kakizawa Y."/>
            <person name="Ishida K."/>
        </authorList>
    </citation>
    <scope>NUCLEOTIDE SEQUENCE [LARGE SCALE GENOMIC DNA]</scope>
    <source>
        <strain evidence="1 2">SRT547</strain>
    </source>
</reference>
<dbReference type="Proteomes" id="UP000326354">
    <property type="component" value="Chromosome"/>
</dbReference>
<keyword evidence="2" id="KW-1185">Reference proteome</keyword>
<dbReference type="KEGG" id="uam:UABAM_06407"/>
<dbReference type="RefSeq" id="WP_151972063.1">
    <property type="nucleotide sequence ID" value="NZ_AP019860.1"/>
</dbReference>
<protein>
    <submittedName>
        <fullName evidence="1">Phage tail protein</fullName>
    </submittedName>
</protein>
<evidence type="ECO:0000313" key="1">
    <source>
        <dbReference type="EMBL" id="BBM87991.1"/>
    </source>
</evidence>
<gene>
    <name evidence="1" type="ORF">UABAM_06407</name>
</gene>
<dbReference type="PANTHER" id="PTHR38009">
    <property type="entry name" value="CONSERVED HYPOTHETICAL PHAGE TAIL PROTEIN"/>
    <property type="match status" value="1"/>
</dbReference>
<dbReference type="OrthoDB" id="9799891at2"/>
<name>A0A5S9F740_UABAM</name>
<sequence>MVDIRTAAFGSTPDLLFLNHRFMVEINGLPIAGFAEISGLEVSIETETISEGGCPFPYTIRTGVSYSDLTLKRGLGLIPFYSWVKDVAEGKTGRVDIIVHLLENIPGPIPLPTKTWMFLNAFPTKWSVSDLNSTDGEIVFEEITMAHHGFKQIL</sequence>
<dbReference type="PANTHER" id="PTHR38009:SF1">
    <property type="entry name" value="CONSERVED HYPOTHETICAL PHAGE TAIL PROTEIN"/>
    <property type="match status" value="1"/>
</dbReference>
<dbReference type="Pfam" id="PF06841">
    <property type="entry name" value="Phage_T4_gp19"/>
    <property type="match status" value="1"/>
</dbReference>
<proteinExistence type="predicted"/>
<dbReference type="GO" id="GO:0005198">
    <property type="term" value="F:structural molecule activity"/>
    <property type="evidence" value="ECO:0007669"/>
    <property type="project" value="InterPro"/>
</dbReference>
<accession>A0A5S9F740</accession>
<dbReference type="AlphaFoldDB" id="A0A5S9F740"/>
<dbReference type="EMBL" id="AP019860">
    <property type="protein sequence ID" value="BBM87991.1"/>
    <property type="molecule type" value="Genomic_DNA"/>
</dbReference>
<dbReference type="InterPro" id="IPR011747">
    <property type="entry name" value="CHP02241"/>
</dbReference>
<dbReference type="NCBIfam" id="TIGR02241">
    <property type="entry name" value="conserved hypothetical phage tail region protein"/>
    <property type="match status" value="1"/>
</dbReference>
<dbReference type="InterPro" id="IPR010667">
    <property type="entry name" value="Phage_T4_Gp19"/>
</dbReference>